<dbReference type="InterPro" id="IPR008271">
    <property type="entry name" value="Ser/Thr_kinase_AS"/>
</dbReference>
<dbReference type="OrthoDB" id="10264738at2759"/>
<sequence>MTARAVSFNNYDQVPSRIDSRRSPYPPRRLRIGPPAPPSAAASTSTQPPPYNTRHGRGGIGVLAAEDRRGSLALQLSPVLTEKVTGSRSRLALAPSPRPCNPPPSTRKRPPRPMPSKGPDAIAPSSTHTDLSAYDERERLGPHPSASFHPPLKACFAAQLSQVARRTLGGNSSSAAAGGVGCQDERESGVSGQYRRRRVEGKAVSQLRDYASPDAWGPLHSELPTPNHEPNPSRPLSFDSPLTSPLTVADTATTAPLGHAISRMSTVTTDDRPVPVKGLLYASVDLSVDHVSVHDGRAPFESALRCGGGRRGGGGGGPRKVPPPGASRVEEGAGEAEEMRRVRSKKTATATATATTHTHNNKTDTSMTKAAPSTVARTPARRRPAVCATPSTSRSAHTFRGTLGGRMSTEEMIMNMPSVDGLTHEDVAVYGNRWLDGYSRVKMLGRGGCAVVWLAERRPTGDKVAIKQVAKCCGAKGRADIESAWREINVAAMYFDLSGRGGFKIDPLQYPGVVHIARLLEYHDLKRDLWLVFDFAGASMSKVSFKIQGTFFHGERIYNVIHMPFYKSLQRDIRVLKRLLRDIFQALELFWRSGLVHGDLKPDNILLITPDGDSQRDFVYQGVRIIDFGSAYRYHESHQVGMATPEYMPPEALQAMGKRHSGKSRDELQHRLSGLVDQSTPWSFDTWAVGAITLELCVGVPLWLSYKARVEYGQGGRRPFMGMGHFAVTGKDNDKMVQKQRDVVAHLRKSISESPGIPLHKDTDGMDLLTRMLAWQPDERISPTDALSHPFLAAV</sequence>
<feature type="region of interest" description="Disordered" evidence="1">
    <location>
        <begin position="77"/>
        <end position="128"/>
    </location>
</feature>
<dbReference type="InterPro" id="IPR011009">
    <property type="entry name" value="Kinase-like_dom_sf"/>
</dbReference>
<dbReference type="InParanoid" id="A0A0G4EUC5"/>
<reference evidence="3 4" key="1">
    <citation type="submission" date="2014-11" db="EMBL/GenBank/DDBJ databases">
        <authorList>
            <person name="Zhu J."/>
            <person name="Qi W."/>
            <person name="Song R."/>
        </authorList>
    </citation>
    <scope>NUCLEOTIDE SEQUENCE [LARGE SCALE GENOMIC DNA]</scope>
</reference>
<dbReference type="GO" id="GO:0044773">
    <property type="term" value="P:mitotic DNA damage checkpoint signaling"/>
    <property type="evidence" value="ECO:0007669"/>
    <property type="project" value="TreeGrafter"/>
</dbReference>
<dbReference type="EMBL" id="CDMY01000322">
    <property type="protein sequence ID" value="CEM02254.1"/>
    <property type="molecule type" value="Genomic_DNA"/>
</dbReference>
<dbReference type="PROSITE" id="PS50011">
    <property type="entry name" value="PROTEIN_KINASE_DOM"/>
    <property type="match status" value="1"/>
</dbReference>
<dbReference type="STRING" id="1169540.A0A0G4EUC5"/>
<dbReference type="AlphaFoldDB" id="A0A0G4EUC5"/>
<feature type="compositionally biased region" description="Low complexity" evidence="1">
    <location>
        <begin position="347"/>
        <end position="358"/>
    </location>
</feature>
<dbReference type="Proteomes" id="UP000041254">
    <property type="component" value="Unassembled WGS sequence"/>
</dbReference>
<feature type="region of interest" description="Disordered" evidence="1">
    <location>
        <begin position="1"/>
        <end position="64"/>
    </location>
</feature>
<feature type="region of interest" description="Disordered" evidence="1">
    <location>
        <begin position="304"/>
        <end position="396"/>
    </location>
</feature>
<dbReference type="VEuPathDB" id="CryptoDB:Vbra_20877"/>
<dbReference type="SMART" id="SM00220">
    <property type="entry name" value="S_TKc"/>
    <property type="match status" value="1"/>
</dbReference>
<gene>
    <name evidence="3" type="ORF">Vbra_20877</name>
</gene>
<feature type="compositionally biased region" description="Gly residues" evidence="1">
    <location>
        <begin position="306"/>
        <end position="318"/>
    </location>
</feature>
<dbReference type="GO" id="GO:0005524">
    <property type="term" value="F:ATP binding"/>
    <property type="evidence" value="ECO:0007669"/>
    <property type="project" value="InterPro"/>
</dbReference>
<dbReference type="Pfam" id="PF00069">
    <property type="entry name" value="Pkinase"/>
    <property type="match status" value="1"/>
</dbReference>
<dbReference type="PANTHER" id="PTHR44167">
    <property type="entry name" value="OVARIAN-SPECIFIC SERINE/THREONINE-PROTEIN KINASE LOK-RELATED"/>
    <property type="match status" value="1"/>
</dbReference>
<dbReference type="PhylomeDB" id="A0A0G4EUC5"/>
<evidence type="ECO:0000256" key="1">
    <source>
        <dbReference type="SAM" id="MobiDB-lite"/>
    </source>
</evidence>
<dbReference type="GO" id="GO:0005634">
    <property type="term" value="C:nucleus"/>
    <property type="evidence" value="ECO:0007669"/>
    <property type="project" value="TreeGrafter"/>
</dbReference>
<dbReference type="InterPro" id="IPR000719">
    <property type="entry name" value="Prot_kinase_dom"/>
</dbReference>
<dbReference type="Gene3D" id="3.30.200.20">
    <property type="entry name" value="Phosphorylase Kinase, domain 1"/>
    <property type="match status" value="1"/>
</dbReference>
<dbReference type="Gene3D" id="1.10.510.10">
    <property type="entry name" value="Transferase(Phosphotransferase) domain 1"/>
    <property type="match status" value="1"/>
</dbReference>
<dbReference type="GO" id="GO:0005737">
    <property type="term" value="C:cytoplasm"/>
    <property type="evidence" value="ECO:0007669"/>
    <property type="project" value="TreeGrafter"/>
</dbReference>
<proteinExistence type="predicted"/>
<feature type="region of interest" description="Disordered" evidence="1">
    <location>
        <begin position="169"/>
        <end position="244"/>
    </location>
</feature>
<dbReference type="PROSITE" id="PS00108">
    <property type="entry name" value="PROTEIN_KINASE_ST"/>
    <property type="match status" value="1"/>
</dbReference>
<dbReference type="SUPFAM" id="SSF56112">
    <property type="entry name" value="Protein kinase-like (PK-like)"/>
    <property type="match status" value="1"/>
</dbReference>
<organism evidence="3 4">
    <name type="scientific">Vitrella brassicaformis (strain CCMP3155)</name>
    <dbReference type="NCBI Taxonomy" id="1169540"/>
    <lineage>
        <taxon>Eukaryota</taxon>
        <taxon>Sar</taxon>
        <taxon>Alveolata</taxon>
        <taxon>Colpodellida</taxon>
        <taxon>Vitrellaceae</taxon>
        <taxon>Vitrella</taxon>
    </lineage>
</organism>
<protein>
    <recommendedName>
        <fullName evidence="2">Protein kinase domain-containing protein</fullName>
    </recommendedName>
</protein>
<name>A0A0G4EUC5_VITBC</name>
<evidence type="ECO:0000313" key="4">
    <source>
        <dbReference type="Proteomes" id="UP000041254"/>
    </source>
</evidence>
<dbReference type="PANTHER" id="PTHR44167:SF24">
    <property type="entry name" value="SERINE_THREONINE-PROTEIN KINASE CHK2"/>
    <property type="match status" value="1"/>
</dbReference>
<dbReference type="GO" id="GO:0004674">
    <property type="term" value="F:protein serine/threonine kinase activity"/>
    <property type="evidence" value="ECO:0007669"/>
    <property type="project" value="TreeGrafter"/>
</dbReference>
<keyword evidence="4" id="KW-1185">Reference proteome</keyword>
<feature type="compositionally biased region" description="Pro residues" evidence="1">
    <location>
        <begin position="96"/>
        <end position="105"/>
    </location>
</feature>
<feature type="domain" description="Protein kinase" evidence="2">
    <location>
        <begin position="438"/>
        <end position="792"/>
    </location>
</feature>
<evidence type="ECO:0000313" key="3">
    <source>
        <dbReference type="EMBL" id="CEM02254.1"/>
    </source>
</evidence>
<evidence type="ECO:0000259" key="2">
    <source>
        <dbReference type="PROSITE" id="PS50011"/>
    </source>
</evidence>
<accession>A0A0G4EUC5</accession>